<keyword evidence="3" id="KW-0175">Coiled coil</keyword>
<dbReference type="RefSeq" id="WP_284187200.1">
    <property type="nucleotide sequence ID" value="NZ_BSPX01000013.1"/>
</dbReference>
<proteinExistence type="inferred from homology"/>
<accession>A0ABQ6FAJ3</accession>
<dbReference type="Pfam" id="PF07195">
    <property type="entry name" value="FliD_C"/>
    <property type="match status" value="1"/>
</dbReference>
<evidence type="ECO:0000256" key="5">
    <source>
        <dbReference type="RuleBase" id="RU362066"/>
    </source>
</evidence>
<evidence type="ECO:0000256" key="4">
    <source>
        <dbReference type="ARBA" id="ARBA00023143"/>
    </source>
</evidence>
<evidence type="ECO:0000256" key="3">
    <source>
        <dbReference type="ARBA" id="ARBA00023054"/>
    </source>
</evidence>
<dbReference type="InterPro" id="IPR003481">
    <property type="entry name" value="FliD_N"/>
</dbReference>
<evidence type="ECO:0000256" key="2">
    <source>
        <dbReference type="ARBA" id="ARBA00011255"/>
    </source>
</evidence>
<evidence type="ECO:0000313" key="8">
    <source>
        <dbReference type="EMBL" id="GLT21810.1"/>
    </source>
</evidence>
<comment type="subunit">
    <text evidence="2 5">Homopentamer.</text>
</comment>
<keyword evidence="8" id="KW-0969">Cilium</keyword>
<evidence type="ECO:0000256" key="1">
    <source>
        <dbReference type="ARBA" id="ARBA00009764"/>
    </source>
</evidence>
<gene>
    <name evidence="8" type="primary">fliD</name>
    <name evidence="8" type="ORF">GCM10007933_12640</name>
</gene>
<reference evidence="9" key="1">
    <citation type="journal article" date="2019" name="Int. J. Syst. Evol. Microbiol.">
        <title>The Global Catalogue of Microorganisms (GCM) 10K type strain sequencing project: providing services to taxonomists for standard genome sequencing and annotation.</title>
        <authorList>
            <consortium name="The Broad Institute Genomics Platform"/>
            <consortium name="The Broad Institute Genome Sequencing Center for Infectious Disease"/>
            <person name="Wu L."/>
            <person name="Ma J."/>
        </authorList>
    </citation>
    <scope>NUCLEOTIDE SEQUENCE [LARGE SCALE GENOMIC DNA]</scope>
    <source>
        <strain evidence="9">NBRC 102407</strain>
    </source>
</reference>
<dbReference type="EMBL" id="BSPX01000013">
    <property type="protein sequence ID" value="GLT21810.1"/>
    <property type="molecule type" value="Genomic_DNA"/>
</dbReference>
<protein>
    <recommendedName>
        <fullName evidence="5">Flagellar hook-associated protein 2</fullName>
        <shortName evidence="5">HAP2</shortName>
    </recommendedName>
    <alternativeName>
        <fullName evidence="5">Flagellar cap protein</fullName>
    </alternativeName>
</protein>
<keyword evidence="8" id="KW-0282">Flagellum</keyword>
<comment type="function">
    <text evidence="5">Required for morphogenesis and for the elongation of the flagellar filament by facilitating polymerization of the flagellin monomers at the tip of growing filament. Forms a capping structure, which prevents flagellin subunits (transported through the central channel of the flagellum) from leaking out without polymerization at the distal end.</text>
</comment>
<name>A0ABQ6FAJ3_9RHOO</name>
<dbReference type="Pfam" id="PF02465">
    <property type="entry name" value="FliD_N"/>
    <property type="match status" value="1"/>
</dbReference>
<dbReference type="PANTHER" id="PTHR30288:SF0">
    <property type="entry name" value="FLAGELLAR HOOK-ASSOCIATED PROTEIN 2"/>
    <property type="match status" value="1"/>
</dbReference>
<sequence length="464" mass="47087">MATISSAGVGSGINVESLVSSLMSVEKQPLTKLQSRQSSYESKISALGTLKSALSTLQTAAKALTPATGSTATASLSAYKATLADSTIATATTTSSAVAGSYSLEVTALATSQRYALGKTFAAGDTALDFGTDSSRTLTFTKGSTTTTVTLESSQNTLAAVRDAINKAEPGVSASIVTDTSGKQNLLLTATSGGTANAVTIGGTATFIDAAAPGSPIAASSAFNQTLAASDAAVKIQGVSIATSGNSITNAIDGVNLELTKTGTTTLSVTRDNTDLKSKLDTFINAYNSLNTSLKNLGAYNASTKTAAVLNGDSTLRSIQSQVRNTIGSVPASLSGATFKTLSDIGIAFQTDGSLKIDSAKFDKAASANFSATAAVIGAFGSTMKTTTTNLLASNGVIASRTDGLNSSIKSMGNQIDAFETRLTMIEKTYRAKFTALDTSMTSMTTTSSYLSQQLSLLSSMASN</sequence>
<dbReference type="PANTHER" id="PTHR30288">
    <property type="entry name" value="FLAGELLAR CAP/ASSEMBLY PROTEIN FLID"/>
    <property type="match status" value="1"/>
</dbReference>
<feature type="domain" description="Flagellar hook-associated protein 2 N-terminal" evidence="6">
    <location>
        <begin position="11"/>
        <end position="113"/>
    </location>
</feature>
<evidence type="ECO:0000259" key="6">
    <source>
        <dbReference type="Pfam" id="PF02465"/>
    </source>
</evidence>
<comment type="caution">
    <text evidence="8">The sequence shown here is derived from an EMBL/GenBank/DDBJ whole genome shotgun (WGS) entry which is preliminary data.</text>
</comment>
<keyword evidence="8" id="KW-0966">Cell projection</keyword>
<comment type="subcellular location">
    <subcellularLocation>
        <location evidence="5">Secreted</location>
    </subcellularLocation>
    <subcellularLocation>
        <location evidence="5">Bacterial flagellum</location>
    </subcellularLocation>
</comment>
<dbReference type="Proteomes" id="UP001157167">
    <property type="component" value="Unassembled WGS sequence"/>
</dbReference>
<keyword evidence="5" id="KW-0964">Secreted</keyword>
<comment type="similarity">
    <text evidence="1 5">Belongs to the FliD family.</text>
</comment>
<dbReference type="InterPro" id="IPR040026">
    <property type="entry name" value="FliD"/>
</dbReference>
<keyword evidence="4 5" id="KW-0975">Bacterial flagellum</keyword>
<feature type="domain" description="Flagellar hook-associated protein 2 C-terminal" evidence="7">
    <location>
        <begin position="229"/>
        <end position="445"/>
    </location>
</feature>
<dbReference type="InterPro" id="IPR010809">
    <property type="entry name" value="FliD_C"/>
</dbReference>
<organism evidence="8 9">
    <name type="scientific">Zoogloea oryzae</name>
    <dbReference type="NCBI Taxonomy" id="310767"/>
    <lineage>
        <taxon>Bacteria</taxon>
        <taxon>Pseudomonadati</taxon>
        <taxon>Pseudomonadota</taxon>
        <taxon>Betaproteobacteria</taxon>
        <taxon>Rhodocyclales</taxon>
        <taxon>Zoogloeaceae</taxon>
        <taxon>Zoogloea</taxon>
    </lineage>
</organism>
<evidence type="ECO:0000313" key="9">
    <source>
        <dbReference type="Proteomes" id="UP001157167"/>
    </source>
</evidence>
<evidence type="ECO:0000259" key="7">
    <source>
        <dbReference type="Pfam" id="PF07195"/>
    </source>
</evidence>
<keyword evidence="9" id="KW-1185">Reference proteome</keyword>